<dbReference type="InterPro" id="IPR011990">
    <property type="entry name" value="TPR-like_helical_dom_sf"/>
</dbReference>
<evidence type="ECO:0000313" key="2">
    <source>
        <dbReference type="Proteomes" id="UP000229641"/>
    </source>
</evidence>
<dbReference type="AlphaFoldDB" id="A0A2H0LXD1"/>
<organism evidence="1 2">
    <name type="scientific">Candidatus Ghiorseimicrobium undicola</name>
    <dbReference type="NCBI Taxonomy" id="1974746"/>
    <lineage>
        <taxon>Bacteria</taxon>
        <taxon>Pseudomonadati</taxon>
        <taxon>Candidatus Omnitrophota</taxon>
        <taxon>Candidatus Ghiorseimicrobium</taxon>
    </lineage>
</organism>
<accession>A0A2H0LXD1</accession>
<proteinExistence type="predicted"/>
<comment type="caution">
    <text evidence="1">The sequence shown here is derived from an EMBL/GenBank/DDBJ whole genome shotgun (WGS) entry which is preliminary data.</text>
</comment>
<dbReference type="SUPFAM" id="SSF48452">
    <property type="entry name" value="TPR-like"/>
    <property type="match status" value="1"/>
</dbReference>
<gene>
    <name evidence="1" type="ORF">COV72_05260</name>
</gene>
<evidence type="ECO:0000313" key="1">
    <source>
        <dbReference type="EMBL" id="PIQ89051.1"/>
    </source>
</evidence>
<dbReference type="NCBIfam" id="NF047558">
    <property type="entry name" value="TPR_END_plus"/>
    <property type="match status" value="1"/>
</dbReference>
<sequence length="140" mass="15983">MSWLNAGRLNIAVMEQKINKPENLDFEIRFYEKLLKDSPNFITALIALGDNYTKSGRYEDGLKVDLKLSQMKPGDPVIHYNLACSYSLLKMADECISALKKAIELGYSDFDFMKADPDLNFIHLDPRFKSLLLKTDSNVI</sequence>
<dbReference type="EMBL" id="PCWA01000075">
    <property type="protein sequence ID" value="PIQ89051.1"/>
    <property type="molecule type" value="Genomic_DNA"/>
</dbReference>
<protein>
    <submittedName>
        <fullName evidence="1">Uncharacterized protein</fullName>
    </submittedName>
</protein>
<reference evidence="1 2" key="1">
    <citation type="submission" date="2017-09" db="EMBL/GenBank/DDBJ databases">
        <title>Depth-based differentiation of microbial function through sediment-hosted aquifers and enrichment of novel symbionts in the deep terrestrial subsurface.</title>
        <authorList>
            <person name="Probst A.J."/>
            <person name="Ladd B."/>
            <person name="Jarett J.K."/>
            <person name="Geller-Mcgrath D.E."/>
            <person name="Sieber C.M."/>
            <person name="Emerson J.B."/>
            <person name="Anantharaman K."/>
            <person name="Thomas B.C."/>
            <person name="Malmstrom R."/>
            <person name="Stieglmeier M."/>
            <person name="Klingl A."/>
            <person name="Woyke T."/>
            <person name="Ryan C.M."/>
            <person name="Banfield J.F."/>
        </authorList>
    </citation>
    <scope>NUCLEOTIDE SEQUENCE [LARGE SCALE GENOMIC DNA]</scope>
    <source>
        <strain evidence="1">CG11_big_fil_rev_8_21_14_0_20_42_13</strain>
    </source>
</reference>
<dbReference type="Gene3D" id="1.25.40.10">
    <property type="entry name" value="Tetratricopeptide repeat domain"/>
    <property type="match status" value="1"/>
</dbReference>
<dbReference type="Proteomes" id="UP000229641">
    <property type="component" value="Unassembled WGS sequence"/>
</dbReference>
<name>A0A2H0LXD1_9BACT</name>